<reference evidence="2" key="1">
    <citation type="submission" date="2018-02" db="EMBL/GenBank/DDBJ databases">
        <title>Rhizophora mucronata_Transcriptome.</title>
        <authorList>
            <person name="Meera S.P."/>
            <person name="Sreeshan A."/>
            <person name="Augustine A."/>
        </authorList>
    </citation>
    <scope>NUCLEOTIDE SEQUENCE</scope>
    <source>
        <tissue evidence="2">Leaf</tissue>
    </source>
</reference>
<organism evidence="2">
    <name type="scientific">Rhizophora mucronata</name>
    <name type="common">Asiatic mangrove</name>
    <dbReference type="NCBI Taxonomy" id="61149"/>
    <lineage>
        <taxon>Eukaryota</taxon>
        <taxon>Viridiplantae</taxon>
        <taxon>Streptophyta</taxon>
        <taxon>Embryophyta</taxon>
        <taxon>Tracheophyta</taxon>
        <taxon>Spermatophyta</taxon>
        <taxon>Magnoliopsida</taxon>
        <taxon>eudicotyledons</taxon>
        <taxon>Gunneridae</taxon>
        <taxon>Pentapetalae</taxon>
        <taxon>rosids</taxon>
        <taxon>fabids</taxon>
        <taxon>Malpighiales</taxon>
        <taxon>Rhizophoraceae</taxon>
        <taxon>Rhizophora</taxon>
    </lineage>
</organism>
<feature type="transmembrane region" description="Helical" evidence="1">
    <location>
        <begin position="20"/>
        <end position="40"/>
    </location>
</feature>
<dbReference type="EMBL" id="GGEC01057738">
    <property type="protein sequence ID" value="MBX38222.1"/>
    <property type="molecule type" value="Transcribed_RNA"/>
</dbReference>
<proteinExistence type="predicted"/>
<keyword evidence="1" id="KW-0472">Membrane</keyword>
<keyword evidence="1" id="KW-0812">Transmembrane</keyword>
<keyword evidence="1" id="KW-1133">Transmembrane helix</keyword>
<name>A0A2P2N6Z1_RHIMU</name>
<dbReference type="AlphaFoldDB" id="A0A2P2N6Z1"/>
<sequence>MSFYDDKLCENYLSDSPFEVAFFILFALCWSLFLWILLLLTSN</sequence>
<evidence type="ECO:0000313" key="2">
    <source>
        <dbReference type="EMBL" id="MBX38222.1"/>
    </source>
</evidence>
<protein>
    <submittedName>
        <fullName evidence="2">Uncharacterized protein</fullName>
    </submittedName>
</protein>
<evidence type="ECO:0000256" key="1">
    <source>
        <dbReference type="SAM" id="Phobius"/>
    </source>
</evidence>
<accession>A0A2P2N6Z1</accession>